<organism evidence="5 6">
    <name type="scientific">Malurus cyaneus samueli</name>
    <dbReference type="NCBI Taxonomy" id="2593467"/>
    <lineage>
        <taxon>Eukaryota</taxon>
        <taxon>Metazoa</taxon>
        <taxon>Chordata</taxon>
        <taxon>Craniata</taxon>
        <taxon>Vertebrata</taxon>
        <taxon>Euteleostomi</taxon>
        <taxon>Archelosauria</taxon>
        <taxon>Archosauria</taxon>
        <taxon>Dinosauria</taxon>
        <taxon>Saurischia</taxon>
        <taxon>Theropoda</taxon>
        <taxon>Coelurosauria</taxon>
        <taxon>Aves</taxon>
        <taxon>Neognathae</taxon>
        <taxon>Neoaves</taxon>
        <taxon>Telluraves</taxon>
        <taxon>Australaves</taxon>
        <taxon>Passeriformes</taxon>
        <taxon>Meliphagoidea</taxon>
        <taxon>Maluridae</taxon>
        <taxon>Malurus</taxon>
    </lineage>
</organism>
<keyword evidence="2" id="KW-0391">Immunity</keyword>
<dbReference type="GO" id="GO:0007166">
    <property type="term" value="P:cell surface receptor signaling pathway"/>
    <property type="evidence" value="ECO:0007669"/>
    <property type="project" value="TreeGrafter"/>
</dbReference>
<accession>A0A8C5TDI1</accession>
<dbReference type="InterPro" id="IPR003599">
    <property type="entry name" value="Ig_sub"/>
</dbReference>
<sequence length="230" mass="25872">TAWSHMNIYHHSLLLSLTNADVGVAFCILQKPEKALQRAGSSVTISCRQNCNRGNHMFFYQQHPRNDLKLIVSITTWKDKSYEDGYSEAKLEVHRENMSYALMTIKNLTAKDEATYLCFMIHHFVTVYNSGLSFGHGTKLTVIGKNDEIIPPTVAIFSPSKQELQEKSKATLVCLASGFYPDHLTLGWMVNGVKRSEGVGTDESSTRNGSTFSLTSRLLCTHRRYVCLLT</sequence>
<dbReference type="SUPFAM" id="SSF48726">
    <property type="entry name" value="Immunoglobulin"/>
    <property type="match status" value="2"/>
</dbReference>
<dbReference type="InterPro" id="IPR013106">
    <property type="entry name" value="Ig_V-set"/>
</dbReference>
<feature type="signal peptide" evidence="3">
    <location>
        <begin position="1"/>
        <end position="25"/>
    </location>
</feature>
<dbReference type="Pfam" id="PF07686">
    <property type="entry name" value="V-set"/>
    <property type="match status" value="1"/>
</dbReference>
<evidence type="ECO:0000313" key="6">
    <source>
        <dbReference type="Proteomes" id="UP000694560"/>
    </source>
</evidence>
<dbReference type="Proteomes" id="UP000694560">
    <property type="component" value="Unplaced"/>
</dbReference>
<dbReference type="GO" id="GO:0002376">
    <property type="term" value="P:immune system process"/>
    <property type="evidence" value="ECO:0007669"/>
    <property type="project" value="UniProtKB-KW"/>
</dbReference>
<dbReference type="SMART" id="SM00406">
    <property type="entry name" value="IGv"/>
    <property type="match status" value="1"/>
</dbReference>
<evidence type="ECO:0000256" key="2">
    <source>
        <dbReference type="ARBA" id="ARBA00022859"/>
    </source>
</evidence>
<proteinExistence type="predicted"/>
<dbReference type="AlphaFoldDB" id="A0A8C5TDI1"/>
<dbReference type="InterPro" id="IPR003597">
    <property type="entry name" value="Ig_C1-set"/>
</dbReference>
<reference evidence="5" key="1">
    <citation type="submission" date="2025-08" db="UniProtKB">
        <authorList>
            <consortium name="Ensembl"/>
        </authorList>
    </citation>
    <scope>IDENTIFICATION</scope>
</reference>
<protein>
    <recommendedName>
        <fullName evidence="4">Ig-like domain-containing protein</fullName>
    </recommendedName>
</protein>
<dbReference type="InterPro" id="IPR036179">
    <property type="entry name" value="Ig-like_dom_sf"/>
</dbReference>
<name>A0A8C5TDI1_9PASS</name>
<reference evidence="5" key="2">
    <citation type="submission" date="2025-09" db="UniProtKB">
        <authorList>
            <consortium name="Ensembl"/>
        </authorList>
    </citation>
    <scope>IDENTIFICATION</scope>
</reference>
<dbReference type="PANTHER" id="PTHR23268:SF117">
    <property type="entry name" value="T CELL RECEPTOR BETA VARIABLE 29-1"/>
    <property type="match status" value="1"/>
</dbReference>
<feature type="domain" description="Ig-like" evidence="4">
    <location>
        <begin position="152"/>
        <end position="230"/>
    </location>
</feature>
<dbReference type="InterPro" id="IPR050413">
    <property type="entry name" value="TCR_beta_variable"/>
</dbReference>
<dbReference type="Ensembl" id="ENSMCST00000006076.1">
    <property type="protein sequence ID" value="ENSMCSP00000005937.1"/>
    <property type="gene ID" value="ENSMCSG00000004179.1"/>
</dbReference>
<dbReference type="SMART" id="SM00409">
    <property type="entry name" value="IG"/>
    <property type="match status" value="1"/>
</dbReference>
<dbReference type="Gene3D" id="2.60.40.10">
    <property type="entry name" value="Immunoglobulins"/>
    <property type="match status" value="2"/>
</dbReference>
<dbReference type="PROSITE" id="PS50835">
    <property type="entry name" value="IG_LIKE"/>
    <property type="match status" value="1"/>
</dbReference>
<dbReference type="PANTHER" id="PTHR23268">
    <property type="entry name" value="T-CELL RECEPTOR BETA CHAIN"/>
    <property type="match status" value="1"/>
</dbReference>
<dbReference type="InterPro" id="IPR007110">
    <property type="entry name" value="Ig-like_dom"/>
</dbReference>
<evidence type="ECO:0000259" key="4">
    <source>
        <dbReference type="PROSITE" id="PS50835"/>
    </source>
</evidence>
<dbReference type="Pfam" id="PF07654">
    <property type="entry name" value="C1-set"/>
    <property type="match status" value="1"/>
</dbReference>
<evidence type="ECO:0000313" key="5">
    <source>
        <dbReference type="Ensembl" id="ENSMCSP00000005937.1"/>
    </source>
</evidence>
<evidence type="ECO:0000256" key="3">
    <source>
        <dbReference type="SAM" id="SignalP"/>
    </source>
</evidence>
<feature type="chain" id="PRO_5034822628" description="Ig-like domain-containing protein" evidence="3">
    <location>
        <begin position="26"/>
        <end position="230"/>
    </location>
</feature>
<dbReference type="GO" id="GO:0005886">
    <property type="term" value="C:plasma membrane"/>
    <property type="evidence" value="ECO:0007669"/>
    <property type="project" value="TreeGrafter"/>
</dbReference>
<dbReference type="SMART" id="SM00407">
    <property type="entry name" value="IGc1"/>
    <property type="match status" value="1"/>
</dbReference>
<keyword evidence="1 3" id="KW-0732">Signal</keyword>
<keyword evidence="6" id="KW-1185">Reference proteome</keyword>
<dbReference type="InterPro" id="IPR013783">
    <property type="entry name" value="Ig-like_fold"/>
</dbReference>
<evidence type="ECO:0000256" key="1">
    <source>
        <dbReference type="ARBA" id="ARBA00022729"/>
    </source>
</evidence>